<evidence type="ECO:0000256" key="1">
    <source>
        <dbReference type="SAM" id="MobiDB-lite"/>
    </source>
</evidence>
<gene>
    <name evidence="2" type="ORF">SAMN02799620_06195</name>
</gene>
<dbReference type="RefSeq" id="WP_090364614.1">
    <property type="nucleotide sequence ID" value="NZ_FMUB01000021.1"/>
</dbReference>
<protein>
    <submittedName>
        <fullName evidence="2">Uncharacterized protein</fullName>
    </submittedName>
</protein>
<dbReference type="AlphaFoldDB" id="A0A1G4X1T8"/>
<dbReference type="Proteomes" id="UP000199707">
    <property type="component" value="Unassembled WGS sequence"/>
</dbReference>
<sequence>MKKALTWDDRVGAFLLRGTGLPVPVSGDPAYMEQSRIHPPIPEDATESTAEQRAMQDQLDHRNEDPDAPARFQSRHQVADET</sequence>
<proteinExistence type="predicted"/>
<name>A0A1G4X1T8_9MYCO</name>
<accession>A0A1G4X1T8</accession>
<reference evidence="3" key="1">
    <citation type="submission" date="2016-10" db="EMBL/GenBank/DDBJ databases">
        <authorList>
            <person name="Varghese N."/>
            <person name="Submissions S."/>
        </authorList>
    </citation>
    <scope>NUCLEOTIDE SEQUENCE [LARGE SCALE GENOMIC DNA]</scope>
    <source>
        <strain evidence="3">UNC267MFSha1.1M11</strain>
    </source>
</reference>
<evidence type="ECO:0000313" key="2">
    <source>
        <dbReference type="EMBL" id="SCX34090.1"/>
    </source>
</evidence>
<evidence type="ECO:0000313" key="3">
    <source>
        <dbReference type="Proteomes" id="UP000199707"/>
    </source>
</evidence>
<organism evidence="2 3">
    <name type="scientific">Mycolicibacterium fluoranthenivorans</name>
    <dbReference type="NCBI Taxonomy" id="258505"/>
    <lineage>
        <taxon>Bacteria</taxon>
        <taxon>Bacillati</taxon>
        <taxon>Actinomycetota</taxon>
        <taxon>Actinomycetes</taxon>
        <taxon>Mycobacteriales</taxon>
        <taxon>Mycobacteriaceae</taxon>
        <taxon>Mycolicibacterium</taxon>
    </lineage>
</organism>
<dbReference type="EMBL" id="FMUB01000021">
    <property type="protein sequence ID" value="SCX34090.1"/>
    <property type="molecule type" value="Genomic_DNA"/>
</dbReference>
<feature type="region of interest" description="Disordered" evidence="1">
    <location>
        <begin position="20"/>
        <end position="82"/>
    </location>
</feature>